<dbReference type="Pfam" id="PF03120">
    <property type="entry name" value="OB_DNA_ligase"/>
    <property type="match status" value="1"/>
</dbReference>
<dbReference type="SUPFAM" id="SSF56091">
    <property type="entry name" value="DNA ligase/mRNA capping enzyme, catalytic domain"/>
    <property type="match status" value="1"/>
</dbReference>
<keyword evidence="2" id="KW-0235">DNA replication</keyword>
<evidence type="ECO:0000256" key="2">
    <source>
        <dbReference type="ARBA" id="ARBA00022705"/>
    </source>
</evidence>
<accession>A0A6C0K5J2</accession>
<dbReference type="SUPFAM" id="SSF50249">
    <property type="entry name" value="Nucleic acid-binding proteins"/>
    <property type="match status" value="1"/>
</dbReference>
<dbReference type="SMART" id="SM00532">
    <property type="entry name" value="LIGANc"/>
    <property type="match status" value="1"/>
</dbReference>
<dbReference type="GO" id="GO:0006281">
    <property type="term" value="P:DNA repair"/>
    <property type="evidence" value="ECO:0007669"/>
    <property type="project" value="InterPro"/>
</dbReference>
<dbReference type="GO" id="GO:0003911">
    <property type="term" value="F:DNA ligase (NAD+) activity"/>
    <property type="evidence" value="ECO:0007669"/>
    <property type="project" value="InterPro"/>
</dbReference>
<evidence type="ECO:0000256" key="1">
    <source>
        <dbReference type="ARBA" id="ARBA00022598"/>
    </source>
</evidence>
<dbReference type="AlphaFoldDB" id="A0A6C0K5J2"/>
<dbReference type="Gene3D" id="2.40.50.140">
    <property type="entry name" value="Nucleic acid-binding proteins"/>
    <property type="match status" value="1"/>
</dbReference>
<protein>
    <recommendedName>
        <fullName evidence="4">NAD-dependent DNA ligase N-terminal domain-containing protein</fullName>
    </recommendedName>
</protein>
<organism evidence="5">
    <name type="scientific">viral metagenome</name>
    <dbReference type="NCBI Taxonomy" id="1070528"/>
    <lineage>
        <taxon>unclassified sequences</taxon>
        <taxon>metagenomes</taxon>
        <taxon>organismal metagenomes</taxon>
    </lineage>
</organism>
<evidence type="ECO:0000313" key="5">
    <source>
        <dbReference type="EMBL" id="QHU12421.1"/>
    </source>
</evidence>
<sequence length="606" mass="66753">MEVLVSNLTKANDAYRNGAALLMTDEEYDAGLVQLAIYNPNHPLLNKVRASPTHGQVVRVPYYLGSLDKAKTAEELDKWAKKQVTDSYLVSQKLDGISGLWNPTKSLLYLSGDDNMGLDVSAWLAHISLSPKTLDSNIPDVWIRGELIMPRALVPEGRLGRSIVNGIFHHAIPDPEQAKKVRFVGYEVIGMSEGLSMKQQFTWLAHWGMWLPWWKSHTALPSATELTTTLAECRTTSEYDIDGLVIKTNKTQPRVTKGNPKDAVAWKPPNGETKLAKVVSLEWNASATGKLIPRVEIEPVKLGGSTITFVTGVNARRVVDWSIGPGASIILRKGGDVIPVIDSVEVPATVIFPPEGTYVWDGPAATAVNIKQVAADTNTIIAQYTKMATKLGWDGIGPAQLKAVVEAGYKTVPELRKATEDTLKKLIGPVKGAHLFKTIQKDGWENATELDLFVASPICPSGIGRTRLEALKASQADITKWSQVGLIAPKGWGADSLEEFQTIWRGYEEFRKKEWDFLPYPRVVVSAPVVNVQTKGTVVFTGFRDSDMEAKLLVKGYKLSDTVKSDTRAIFIADKEDPLTYTSTKIEKAKKIPGCRILRRADWAIL</sequence>
<dbReference type="EMBL" id="MN740799">
    <property type="protein sequence ID" value="QHU12421.1"/>
    <property type="molecule type" value="Genomic_DNA"/>
</dbReference>
<dbReference type="InterPro" id="IPR004150">
    <property type="entry name" value="NAD_DNA_ligase_OB"/>
</dbReference>
<keyword evidence="1" id="KW-0436">Ligase</keyword>
<dbReference type="InterPro" id="IPR012340">
    <property type="entry name" value="NA-bd_OB-fold"/>
</dbReference>
<evidence type="ECO:0000259" key="4">
    <source>
        <dbReference type="SMART" id="SM00532"/>
    </source>
</evidence>
<reference evidence="5" key="1">
    <citation type="journal article" date="2020" name="Nature">
        <title>Giant virus diversity and host interactions through global metagenomics.</title>
        <authorList>
            <person name="Schulz F."/>
            <person name="Roux S."/>
            <person name="Paez-Espino D."/>
            <person name="Jungbluth S."/>
            <person name="Walsh D.A."/>
            <person name="Denef V.J."/>
            <person name="McMahon K.D."/>
            <person name="Konstantinidis K.T."/>
            <person name="Eloe-Fadrosh E.A."/>
            <person name="Kyrpides N.C."/>
            <person name="Woyke T."/>
        </authorList>
    </citation>
    <scope>NUCLEOTIDE SEQUENCE</scope>
    <source>
        <strain evidence="5">GVMAG-S-1101171-110</strain>
    </source>
</reference>
<name>A0A6C0K5J2_9ZZZZ</name>
<keyword evidence="3" id="KW-0520">NAD</keyword>
<proteinExistence type="predicted"/>
<feature type="domain" description="NAD-dependent DNA ligase N-terminal" evidence="4">
    <location>
        <begin position="1"/>
        <end position="373"/>
    </location>
</feature>
<evidence type="ECO:0000256" key="3">
    <source>
        <dbReference type="ARBA" id="ARBA00023027"/>
    </source>
</evidence>
<dbReference type="GO" id="GO:0006260">
    <property type="term" value="P:DNA replication"/>
    <property type="evidence" value="ECO:0007669"/>
    <property type="project" value="UniProtKB-KW"/>
</dbReference>
<dbReference type="InterPro" id="IPR013840">
    <property type="entry name" value="DNAligase_N"/>
</dbReference>
<dbReference type="Gene3D" id="3.30.470.30">
    <property type="entry name" value="DNA ligase/mRNA capping enzyme"/>
    <property type="match status" value="1"/>
</dbReference>